<dbReference type="PROSITE" id="PS00379">
    <property type="entry name" value="CDP_ALCOHOL_P_TRANSF"/>
    <property type="match status" value="1"/>
</dbReference>
<name>A0A2T5MK21_9GAMM</name>
<evidence type="ECO:0008006" key="6">
    <source>
        <dbReference type="Google" id="ProtNLM"/>
    </source>
</evidence>
<feature type="transmembrane region" description="Helical" evidence="3">
    <location>
        <begin position="197"/>
        <end position="217"/>
    </location>
</feature>
<evidence type="ECO:0000256" key="1">
    <source>
        <dbReference type="ARBA" id="ARBA00022679"/>
    </source>
</evidence>
<sequence length="224" mass="24039">MTLPIQKSRELLTRRFDTPDQALLTRYISQPFGGVVAAAAHALRLSPNAVTLIGLIVMLAGTSAYAWCGGLSGALLAAALLQLGFAFDCADGQLARATRRQSPFGAWLDVSCDHIRQGAICLALTVVVPNPLGYFCAALLLAGLSVYLHTVTSIKVAAAPPMSLSGNANRLRFAVKEWLDTPVFLLMLCMLREWPELLLIYVASYGLLTLARAVSLAKLRLARA</sequence>
<protein>
    <recommendedName>
        <fullName evidence="6">CDP-alcohol phosphatidyltransferase</fullName>
    </recommendedName>
</protein>
<dbReference type="Pfam" id="PF01066">
    <property type="entry name" value="CDP-OH_P_transf"/>
    <property type="match status" value="1"/>
</dbReference>
<keyword evidence="3" id="KW-0472">Membrane</keyword>
<dbReference type="AlphaFoldDB" id="A0A2T5MK21"/>
<keyword evidence="5" id="KW-1185">Reference proteome</keyword>
<evidence type="ECO:0000256" key="3">
    <source>
        <dbReference type="SAM" id="Phobius"/>
    </source>
</evidence>
<evidence type="ECO:0000313" key="4">
    <source>
        <dbReference type="EMBL" id="PTU32925.1"/>
    </source>
</evidence>
<proteinExistence type="inferred from homology"/>
<dbReference type="InterPro" id="IPR048254">
    <property type="entry name" value="CDP_ALCOHOL_P_TRANSF_CS"/>
</dbReference>
<dbReference type="GO" id="GO:0008654">
    <property type="term" value="P:phospholipid biosynthetic process"/>
    <property type="evidence" value="ECO:0007669"/>
    <property type="project" value="InterPro"/>
</dbReference>
<comment type="caution">
    <text evidence="4">The sequence shown here is derived from an EMBL/GenBank/DDBJ whole genome shotgun (WGS) entry which is preliminary data.</text>
</comment>
<accession>A0A2T5MK21</accession>
<dbReference type="EMBL" id="QANS01000001">
    <property type="protein sequence ID" value="PTU32925.1"/>
    <property type="molecule type" value="Genomic_DNA"/>
</dbReference>
<dbReference type="GO" id="GO:0016780">
    <property type="term" value="F:phosphotransferase activity, for other substituted phosphate groups"/>
    <property type="evidence" value="ECO:0007669"/>
    <property type="project" value="InterPro"/>
</dbReference>
<dbReference type="Proteomes" id="UP000244248">
    <property type="component" value="Unassembled WGS sequence"/>
</dbReference>
<dbReference type="InterPro" id="IPR000462">
    <property type="entry name" value="CDP-OH_P_trans"/>
</dbReference>
<dbReference type="InterPro" id="IPR043130">
    <property type="entry name" value="CDP-OH_PTrfase_TM_dom"/>
</dbReference>
<keyword evidence="3" id="KW-0812">Transmembrane</keyword>
<dbReference type="RefSeq" id="WP_107938633.1">
    <property type="nucleotide sequence ID" value="NZ_QANS01000001.1"/>
</dbReference>
<evidence type="ECO:0000313" key="5">
    <source>
        <dbReference type="Proteomes" id="UP000244248"/>
    </source>
</evidence>
<keyword evidence="3" id="KW-1133">Transmembrane helix</keyword>
<comment type="similarity">
    <text evidence="2">Belongs to the CDP-alcohol phosphatidyltransferase class-I family.</text>
</comment>
<dbReference type="OrthoDB" id="9790577at2"/>
<organism evidence="4 5">
    <name type="scientific">Stenotrophobium rhamnosiphilum</name>
    <dbReference type="NCBI Taxonomy" id="2029166"/>
    <lineage>
        <taxon>Bacteria</taxon>
        <taxon>Pseudomonadati</taxon>
        <taxon>Pseudomonadota</taxon>
        <taxon>Gammaproteobacteria</taxon>
        <taxon>Nevskiales</taxon>
        <taxon>Nevskiaceae</taxon>
        <taxon>Stenotrophobium</taxon>
    </lineage>
</organism>
<gene>
    <name evidence="4" type="ORF">CJD38_02085</name>
</gene>
<dbReference type="GO" id="GO:0016020">
    <property type="term" value="C:membrane"/>
    <property type="evidence" value="ECO:0007669"/>
    <property type="project" value="InterPro"/>
</dbReference>
<dbReference type="Gene3D" id="1.20.120.1760">
    <property type="match status" value="1"/>
</dbReference>
<reference evidence="4 5" key="1">
    <citation type="submission" date="2018-04" db="EMBL/GenBank/DDBJ databases">
        <title>Novel species isolated from glacier.</title>
        <authorList>
            <person name="Liu Q."/>
            <person name="Xin Y.-H."/>
        </authorList>
    </citation>
    <scope>NUCLEOTIDE SEQUENCE [LARGE SCALE GENOMIC DNA]</scope>
    <source>
        <strain evidence="4 5">GT1R17</strain>
    </source>
</reference>
<keyword evidence="1 2" id="KW-0808">Transferase</keyword>
<evidence type="ECO:0000256" key="2">
    <source>
        <dbReference type="RuleBase" id="RU003750"/>
    </source>
</evidence>